<gene>
    <name evidence="3" type="ORF">DY926_07990</name>
</gene>
<keyword evidence="4" id="KW-1185">Reference proteome</keyword>
<dbReference type="PROSITE" id="PS51688">
    <property type="entry name" value="ICA"/>
    <property type="match status" value="1"/>
</dbReference>
<dbReference type="InterPro" id="IPR030392">
    <property type="entry name" value="S74_ICA"/>
</dbReference>
<dbReference type="AlphaFoldDB" id="A0A371Z0U5"/>
<evidence type="ECO:0000313" key="4">
    <source>
        <dbReference type="Proteomes" id="UP000262371"/>
    </source>
</evidence>
<evidence type="ECO:0000313" key="3">
    <source>
        <dbReference type="EMBL" id="RFD20087.1"/>
    </source>
</evidence>
<accession>A0A371Z0U5</accession>
<dbReference type="RefSeq" id="WP_116702879.1">
    <property type="nucleotide sequence ID" value="NZ_QUWV01000060.1"/>
</dbReference>
<sequence length="637" mass="65274">MDRQIVYPAQVPLDSDLLNAQRNAHVGLGQLAGMAYGADTVAAGGFACTPGGGMAVSIAPGSLLAAGVVDVSAYGTLAASASPLVRQYASRDPVTLDVPGAGAGYVVYVTPATVDAGDTVLPFYNAADPSVTYAGAGNGGQAAPTVRRDVAQPGIGTGVPAGAYALWSVNVPAGATAITADMIARAPGAPFYDTIPQLQAAKQDALGFTPTQQGGGVDQVAGKVFLGRDTTYPGLRYSYVNGSGDTITGGYLLSTYGTELNAAYGQLGDLSQDSGDRLVYQSYAMNGNYYTAALLSDITAEAAARAAADASLMAGFAGGLSANNDRRLYGGHLNGATGRVAISWDGGEADMAFATDVTNEATTRAAADAQLVNGVLAMGATDYQCLGIHFDGVGRMMGVYDNGAGGVYPTIALYTDVTNEAAARAAADANLMAGFVGGISASGDRRLYGGHLDGGSGRVAMSWDGGQADLAFASDVTGEAASRAAADAQLVSGTYGMGPGDAQILGIHTDNQGYVHVWDSTGDKGMLEWHSSSDPSLKANMTPVMPDVLGDLDKIRMYSFDWKDGYVRKGHVPVGFSSKNLLDVWPDTVRTSEKNPDSIDLLNLIARQMAAIRQLKDIVAELRSDVAALKAGAAARS</sequence>
<protein>
    <recommendedName>
        <fullName evidence="2">Peptidase S74 domain-containing protein</fullName>
    </recommendedName>
</protein>
<feature type="coiled-coil region" evidence="1">
    <location>
        <begin position="605"/>
        <end position="632"/>
    </location>
</feature>
<dbReference type="Proteomes" id="UP000262371">
    <property type="component" value="Unassembled WGS sequence"/>
</dbReference>
<comment type="caution">
    <text evidence="3">The sequence shown here is derived from an EMBL/GenBank/DDBJ whole genome shotgun (WGS) entry which is preliminary data.</text>
</comment>
<dbReference type="OrthoDB" id="7284492at2"/>
<reference evidence="3 4" key="1">
    <citation type="submission" date="2018-08" db="EMBL/GenBank/DDBJ databases">
        <title>Komagataeibacter sp. AV 382.</title>
        <authorList>
            <person name="Skraban J."/>
            <person name="Trcek J."/>
        </authorList>
    </citation>
    <scope>NUCLEOTIDE SEQUENCE [LARGE SCALE GENOMIC DNA]</scope>
    <source>
        <strain evidence="3 4">AV 382</strain>
    </source>
</reference>
<organism evidence="3 4">
    <name type="scientific">Komagataeibacter melaceti</name>
    <dbReference type="NCBI Taxonomy" id="2766577"/>
    <lineage>
        <taxon>Bacteria</taxon>
        <taxon>Pseudomonadati</taxon>
        <taxon>Pseudomonadota</taxon>
        <taxon>Alphaproteobacteria</taxon>
        <taxon>Acetobacterales</taxon>
        <taxon>Acetobacteraceae</taxon>
        <taxon>Komagataeibacter</taxon>
    </lineage>
</organism>
<evidence type="ECO:0000256" key="1">
    <source>
        <dbReference type="SAM" id="Coils"/>
    </source>
</evidence>
<evidence type="ECO:0000259" key="2">
    <source>
        <dbReference type="PROSITE" id="PS51688"/>
    </source>
</evidence>
<name>A0A371Z0U5_9PROT</name>
<dbReference type="EMBL" id="QUWV01000060">
    <property type="protein sequence ID" value="RFD20087.1"/>
    <property type="molecule type" value="Genomic_DNA"/>
</dbReference>
<feature type="domain" description="Peptidase S74" evidence="2">
    <location>
        <begin position="533"/>
        <end position="626"/>
    </location>
</feature>
<keyword evidence="1" id="KW-0175">Coiled coil</keyword>
<proteinExistence type="predicted"/>